<evidence type="ECO:0000256" key="8">
    <source>
        <dbReference type="HAMAP-Rule" id="MF_00361"/>
    </source>
</evidence>
<feature type="binding site" evidence="8">
    <location>
        <begin position="183"/>
        <end position="188"/>
    </location>
    <ligand>
        <name>NAD(+)</name>
        <dbReference type="ChEBI" id="CHEBI:57540"/>
    </ligand>
</feature>
<dbReference type="Gene3D" id="3.40.50.10330">
    <property type="entry name" value="Probable inorganic polyphosphate/atp-NAD kinase, domain 1"/>
    <property type="match status" value="1"/>
</dbReference>
<dbReference type="InterPro" id="IPR002504">
    <property type="entry name" value="NADK"/>
</dbReference>
<comment type="caution">
    <text evidence="8">Lacks conserved residue(s) required for the propagation of feature annotation.</text>
</comment>
<dbReference type="PANTHER" id="PTHR20275:SF43">
    <property type="entry name" value="BIFUNCTIONAL NADP PHOSPHATASE_NAD KINASE"/>
    <property type="match status" value="1"/>
</dbReference>
<evidence type="ECO:0000256" key="3">
    <source>
        <dbReference type="ARBA" id="ARBA00022741"/>
    </source>
</evidence>
<comment type="similarity">
    <text evidence="8">Belongs to the NAD kinase family.</text>
</comment>
<keyword evidence="6 8" id="KW-0521">NADP</keyword>
<feature type="binding site" evidence="8">
    <location>
        <position position="172"/>
    </location>
    <ligand>
        <name>NAD(+)</name>
        <dbReference type="ChEBI" id="CHEBI:57540"/>
    </ligand>
</feature>
<proteinExistence type="inferred from homology"/>
<feature type="binding site" evidence="8">
    <location>
        <begin position="140"/>
        <end position="141"/>
    </location>
    <ligand>
        <name>NAD(+)</name>
        <dbReference type="ChEBI" id="CHEBI:57540"/>
    </ligand>
</feature>
<dbReference type="PANTHER" id="PTHR20275">
    <property type="entry name" value="NAD KINASE"/>
    <property type="match status" value="1"/>
</dbReference>
<dbReference type="GO" id="GO:0006741">
    <property type="term" value="P:NADP+ biosynthetic process"/>
    <property type="evidence" value="ECO:0007669"/>
    <property type="project" value="UniProtKB-UniRule"/>
</dbReference>
<dbReference type="SUPFAM" id="SSF111331">
    <property type="entry name" value="NAD kinase/diacylglycerol kinase-like"/>
    <property type="match status" value="1"/>
</dbReference>
<accession>A0A7C5YSF0</accession>
<evidence type="ECO:0000256" key="4">
    <source>
        <dbReference type="ARBA" id="ARBA00022777"/>
    </source>
</evidence>
<keyword evidence="7 8" id="KW-0520">NAD</keyword>
<dbReference type="Gene3D" id="2.60.200.30">
    <property type="entry name" value="Probable inorganic polyphosphate/atp-NAD kinase, domain 2"/>
    <property type="match status" value="1"/>
</dbReference>
<dbReference type="EMBL" id="DRZI01000346">
    <property type="protein sequence ID" value="HHP82610.1"/>
    <property type="molecule type" value="Genomic_DNA"/>
</dbReference>
<dbReference type="Pfam" id="PF01513">
    <property type="entry name" value="NAD_kinase"/>
    <property type="match status" value="1"/>
</dbReference>
<evidence type="ECO:0000313" key="10">
    <source>
        <dbReference type="EMBL" id="HHR95252.1"/>
    </source>
</evidence>
<gene>
    <name evidence="8" type="primary">nadK</name>
    <name evidence="10" type="ORF">ENL47_00075</name>
    <name evidence="9" type="ORF">ENM84_08135</name>
</gene>
<dbReference type="Pfam" id="PF20143">
    <property type="entry name" value="NAD_kinase_C"/>
    <property type="match status" value="1"/>
</dbReference>
<dbReference type="GO" id="GO:0005737">
    <property type="term" value="C:cytoplasm"/>
    <property type="evidence" value="ECO:0007669"/>
    <property type="project" value="UniProtKB-SubCell"/>
</dbReference>
<keyword evidence="3 8" id="KW-0547">Nucleotide-binding</keyword>
<feature type="binding site" evidence="8">
    <location>
        <begin position="68"/>
        <end position="69"/>
    </location>
    <ligand>
        <name>NAD(+)</name>
        <dbReference type="ChEBI" id="CHEBI:57540"/>
    </ligand>
</feature>
<dbReference type="InterPro" id="IPR017438">
    <property type="entry name" value="ATP-NAD_kinase_N"/>
</dbReference>
<dbReference type="InterPro" id="IPR017437">
    <property type="entry name" value="ATP-NAD_kinase_PpnK-typ_C"/>
</dbReference>
<keyword evidence="1 8" id="KW-0963">Cytoplasm</keyword>
<feature type="binding site" evidence="8">
    <location>
        <position position="180"/>
    </location>
    <ligand>
        <name>NAD(+)</name>
        <dbReference type="ChEBI" id="CHEBI:57540"/>
    </ligand>
</feature>
<evidence type="ECO:0000256" key="5">
    <source>
        <dbReference type="ARBA" id="ARBA00022840"/>
    </source>
</evidence>
<dbReference type="GO" id="GO:0046872">
    <property type="term" value="F:metal ion binding"/>
    <property type="evidence" value="ECO:0007669"/>
    <property type="project" value="UniProtKB-UniRule"/>
</dbReference>
<evidence type="ECO:0000256" key="7">
    <source>
        <dbReference type="ARBA" id="ARBA00023027"/>
    </source>
</evidence>
<feature type="binding site" evidence="8">
    <location>
        <position position="242"/>
    </location>
    <ligand>
        <name>NAD(+)</name>
        <dbReference type="ChEBI" id="CHEBI:57540"/>
    </ligand>
</feature>
<name>A0A7C5YSF0_9CREN</name>
<keyword evidence="2 8" id="KW-0808">Transferase</keyword>
<dbReference type="InterPro" id="IPR016064">
    <property type="entry name" value="NAD/diacylglycerol_kinase_sf"/>
</dbReference>
<dbReference type="EC" id="2.7.1.23" evidence="8"/>
<evidence type="ECO:0000256" key="1">
    <source>
        <dbReference type="ARBA" id="ARBA00022490"/>
    </source>
</evidence>
<feature type="binding site" evidence="8">
    <location>
        <position position="207"/>
    </location>
    <ligand>
        <name>NAD(+)</name>
        <dbReference type="ChEBI" id="CHEBI:57540"/>
    </ligand>
</feature>
<comment type="function">
    <text evidence="8">Involved in the regulation of the intracellular balance of NAD and NADP, and is a key enzyme in the biosynthesis of NADP. Catalyzes specifically the phosphorylation on 2'-hydroxyl of the adenosine moiety of NAD to yield NADP.</text>
</comment>
<evidence type="ECO:0000313" key="9">
    <source>
        <dbReference type="EMBL" id="HHP82610.1"/>
    </source>
</evidence>
<comment type="cofactor">
    <cofactor evidence="8">
        <name>a divalent metal cation</name>
        <dbReference type="ChEBI" id="CHEBI:60240"/>
    </cofactor>
</comment>
<reference evidence="10" key="1">
    <citation type="journal article" date="2020" name="mSystems">
        <title>Genome- and Community-Level Interaction Insights into Carbon Utilization and Element Cycling Functions of Hydrothermarchaeota in Hydrothermal Sediment.</title>
        <authorList>
            <person name="Zhou Z."/>
            <person name="Liu Y."/>
            <person name="Xu W."/>
            <person name="Pan J."/>
            <person name="Luo Z.H."/>
            <person name="Li M."/>
        </authorList>
    </citation>
    <scope>NUCLEOTIDE SEQUENCE [LARGE SCALE GENOMIC DNA]</scope>
    <source>
        <strain evidence="10">SpSt-1</strain>
        <strain evidence="9">SpSt-1121</strain>
    </source>
</reference>
<feature type="binding site" evidence="8">
    <location>
        <position position="73"/>
    </location>
    <ligand>
        <name>NAD(+)</name>
        <dbReference type="ChEBI" id="CHEBI:57540"/>
    </ligand>
</feature>
<dbReference type="GO" id="GO:0019674">
    <property type="term" value="P:NAD+ metabolic process"/>
    <property type="evidence" value="ECO:0007669"/>
    <property type="project" value="InterPro"/>
</dbReference>
<dbReference type="EMBL" id="DRUB01000001">
    <property type="protein sequence ID" value="HHR95252.1"/>
    <property type="molecule type" value="Genomic_DNA"/>
</dbReference>
<evidence type="ECO:0000256" key="6">
    <source>
        <dbReference type="ARBA" id="ARBA00022857"/>
    </source>
</evidence>
<keyword evidence="5 8" id="KW-0067">ATP-binding</keyword>
<dbReference type="GO" id="GO:0005524">
    <property type="term" value="F:ATP binding"/>
    <property type="evidence" value="ECO:0007669"/>
    <property type="project" value="UniProtKB-KW"/>
</dbReference>
<dbReference type="GO" id="GO:0003951">
    <property type="term" value="F:NAD+ kinase activity"/>
    <property type="evidence" value="ECO:0007669"/>
    <property type="project" value="UniProtKB-UniRule"/>
</dbReference>
<evidence type="ECO:0000256" key="2">
    <source>
        <dbReference type="ARBA" id="ARBA00022679"/>
    </source>
</evidence>
<comment type="catalytic activity">
    <reaction evidence="8">
        <text>NAD(+) + ATP = ADP + NADP(+) + H(+)</text>
        <dbReference type="Rhea" id="RHEA:18629"/>
        <dbReference type="ChEBI" id="CHEBI:15378"/>
        <dbReference type="ChEBI" id="CHEBI:30616"/>
        <dbReference type="ChEBI" id="CHEBI:57540"/>
        <dbReference type="ChEBI" id="CHEBI:58349"/>
        <dbReference type="ChEBI" id="CHEBI:456216"/>
        <dbReference type="EC" id="2.7.1.23"/>
    </reaction>
</comment>
<organism evidence="10">
    <name type="scientific">Ignisphaera aggregans</name>
    <dbReference type="NCBI Taxonomy" id="334771"/>
    <lineage>
        <taxon>Archaea</taxon>
        <taxon>Thermoproteota</taxon>
        <taxon>Thermoprotei</taxon>
        <taxon>Desulfurococcales</taxon>
        <taxon>Desulfurococcaceae</taxon>
        <taxon>Ignisphaera</taxon>
    </lineage>
</organism>
<feature type="binding site" evidence="8">
    <location>
        <position position="153"/>
    </location>
    <ligand>
        <name>NAD(+)</name>
        <dbReference type="ChEBI" id="CHEBI:57540"/>
    </ligand>
</feature>
<sequence length="279" mass="30825">MNIKRIGIVIKRGSSQGYEIAQRLLSYGEEVLGLDMYIDEEALPDIKWGKVFKVGKDIVDLIIVVGGDGTFLRTLHRIGSMDVPIMAIKIGRRGFLLDVKPDEALERLKDVVEGKYNLHRYMRLEVSFNASDLSMPLALNDVVIVGWGYARTKIVSLSIYVDEECIYDIDGDGVIVATPLGSSAYALSAGGPIVDIDLDSIILVPLAPMQFNAKPVILSPNRIVKVKVSDYSHPVACIIDGQTMEVVKPGSDIVIKRSIRRAKVLRFHGVNTYARLKEV</sequence>
<comment type="caution">
    <text evidence="10">The sequence shown here is derived from an EMBL/GenBank/DDBJ whole genome shotgun (WGS) entry which is preliminary data.</text>
</comment>
<dbReference type="AlphaFoldDB" id="A0A7C5YSF0"/>
<protein>
    <recommendedName>
        <fullName evidence="8">NAD kinase</fullName>
        <ecNumber evidence="8">2.7.1.23</ecNumber>
    </recommendedName>
    <alternativeName>
        <fullName evidence="8">ATP-dependent NAD kinase</fullName>
    </alternativeName>
</protein>
<dbReference type="HAMAP" id="MF_00361">
    <property type="entry name" value="NAD_kinase"/>
    <property type="match status" value="1"/>
</dbReference>
<comment type="subcellular location">
    <subcellularLocation>
        <location evidence="8">Cytoplasm</location>
    </subcellularLocation>
</comment>
<feature type="active site" description="Proton acceptor" evidence="8">
    <location>
        <position position="68"/>
    </location>
</feature>
<keyword evidence="4 8" id="KW-0418">Kinase</keyword>